<dbReference type="AlphaFoldDB" id="A0A345YQY6"/>
<protein>
    <submittedName>
        <fullName evidence="4">ATP-binding protein</fullName>
    </submittedName>
</protein>
<dbReference type="Proteomes" id="UP000282185">
    <property type="component" value="Unassembled WGS sequence"/>
</dbReference>
<dbReference type="InterPro" id="IPR025420">
    <property type="entry name" value="DUF4143"/>
</dbReference>
<dbReference type="Pfam" id="PF13635">
    <property type="entry name" value="DUF4143"/>
    <property type="match status" value="1"/>
</dbReference>
<reference evidence="3 5" key="1">
    <citation type="submission" date="2018-07" db="EMBL/GenBank/DDBJ databases">
        <title>Brachybacterium saurashtrense DSM 23186 genome sequence.</title>
        <authorList>
            <person name="Guo L."/>
        </authorList>
    </citation>
    <scope>NUCLEOTIDE SEQUENCE [LARGE SCALE GENOMIC DNA]</scope>
    <source>
        <strain evidence="3 5">DSM 23186</strain>
    </source>
</reference>
<dbReference type="PANTHER" id="PTHR43566:SF2">
    <property type="entry name" value="DUF4143 DOMAIN-CONTAINING PROTEIN"/>
    <property type="match status" value="1"/>
</dbReference>
<evidence type="ECO:0000313" key="3">
    <source>
        <dbReference type="EMBL" id="AXK46338.1"/>
    </source>
</evidence>
<keyword evidence="5" id="KW-1185">Reference proteome</keyword>
<dbReference type="InterPro" id="IPR027417">
    <property type="entry name" value="P-loop_NTPase"/>
</dbReference>
<dbReference type="Proteomes" id="UP000254236">
    <property type="component" value="Chromosome"/>
</dbReference>
<accession>A0A345YQY6</accession>
<dbReference type="Pfam" id="PF13173">
    <property type="entry name" value="AAA_14"/>
    <property type="match status" value="1"/>
</dbReference>
<dbReference type="RefSeq" id="WP_115414088.1">
    <property type="nucleotide sequence ID" value="NZ_ML133881.1"/>
</dbReference>
<dbReference type="EMBL" id="QSWH01000002">
    <property type="protein sequence ID" value="RRR24078.1"/>
    <property type="molecule type" value="Genomic_DNA"/>
</dbReference>
<keyword evidence="4" id="KW-0067">ATP-binding</keyword>
<dbReference type="GO" id="GO:0005524">
    <property type="term" value="F:ATP binding"/>
    <property type="evidence" value="ECO:0007669"/>
    <property type="project" value="UniProtKB-KW"/>
</dbReference>
<evidence type="ECO:0000313" key="4">
    <source>
        <dbReference type="EMBL" id="RRR24078.1"/>
    </source>
</evidence>
<evidence type="ECO:0000259" key="2">
    <source>
        <dbReference type="Pfam" id="PF13635"/>
    </source>
</evidence>
<evidence type="ECO:0000313" key="6">
    <source>
        <dbReference type="Proteomes" id="UP000282185"/>
    </source>
</evidence>
<dbReference type="KEGG" id="bsau:DWV08_12440"/>
<evidence type="ECO:0000259" key="1">
    <source>
        <dbReference type="Pfam" id="PF13173"/>
    </source>
</evidence>
<name>A0A345YQY6_9MICO</name>
<organism evidence="4 6">
    <name type="scientific">Brachybacterium saurashtrense</name>
    <dbReference type="NCBI Taxonomy" id="556288"/>
    <lineage>
        <taxon>Bacteria</taxon>
        <taxon>Bacillati</taxon>
        <taxon>Actinomycetota</taxon>
        <taxon>Actinomycetes</taxon>
        <taxon>Micrococcales</taxon>
        <taxon>Dermabacteraceae</taxon>
        <taxon>Brachybacterium</taxon>
    </lineage>
</organism>
<proteinExistence type="predicted"/>
<evidence type="ECO:0000313" key="5">
    <source>
        <dbReference type="Proteomes" id="UP000254236"/>
    </source>
</evidence>
<gene>
    <name evidence="3" type="ORF">DWV08_12440</name>
    <name evidence="4" type="ORF">DXU92_04190</name>
</gene>
<reference evidence="4 6" key="2">
    <citation type="submission" date="2018-08" db="EMBL/GenBank/DDBJ databases">
        <title>Brachybacterium saurashtrense DSM 23186.</title>
        <authorList>
            <person name="Li Y."/>
        </authorList>
    </citation>
    <scope>NUCLEOTIDE SEQUENCE [LARGE SCALE GENOMIC DNA]</scope>
    <source>
        <strain evidence="4 6">DSM 23186</strain>
    </source>
</reference>
<dbReference type="PANTHER" id="PTHR43566">
    <property type="entry name" value="CONSERVED PROTEIN"/>
    <property type="match status" value="1"/>
</dbReference>
<dbReference type="SUPFAM" id="SSF52540">
    <property type="entry name" value="P-loop containing nucleoside triphosphate hydrolases"/>
    <property type="match status" value="1"/>
</dbReference>
<dbReference type="OrthoDB" id="128089at2"/>
<sequence>MALTQIDGGYLRRYVDDELDELLPHLRAIALDGPRGVGKTETAGRRADDVFALDDPEVRRLVEADPDGALARGATVLLDEWQHLPQLWDHVRRAVDARTEHRYLLAGSASPAPGTETHTGAGRILSLRMRPMSLAERPGTTPTVLIRHLFEGGAAIEGESNVRLADYAREICASGFPEVRALAARARRPTLESYIARIIDRDVPESGTTVRRPAAMRAWMTAYAAASSTTRDYVKLLDAATPGDADKPSKNTSRTYRETLTRLWVLDPVPAWMPGNAPLTRLTQAPKHQLADPAIAASLLNTAEEALLSGARGRTELFGRLFESLATLTVRAAGAACEARTHHLRTRGGDHEVDLLLERHDGAVVAFEVKLARTVDDADARHLHWLGDQIGDRLRDKVVLTTGSMAYRRRDGVAVVPLALLG</sequence>
<feature type="domain" description="AAA" evidence="1">
    <location>
        <begin position="27"/>
        <end position="136"/>
    </location>
</feature>
<feature type="domain" description="DUF4143" evidence="2">
    <location>
        <begin position="201"/>
        <end position="371"/>
    </location>
</feature>
<keyword evidence="4" id="KW-0547">Nucleotide-binding</keyword>
<dbReference type="EMBL" id="CP031356">
    <property type="protein sequence ID" value="AXK46338.1"/>
    <property type="molecule type" value="Genomic_DNA"/>
</dbReference>
<dbReference type="InterPro" id="IPR041682">
    <property type="entry name" value="AAA_14"/>
</dbReference>